<sequence>MREHLRSVIFQVFPEVLQSDKLCTNKMQGKYVLVALMISFNHHIASSHILTSAYMDMSLPTCMRILTYTVMNDLCPTYGAYGDYSSEEVNVQPIPKELTMRQWEHRENVIKKCCAKPCSLPDLLSAC</sequence>
<dbReference type="GO" id="GO:0005576">
    <property type="term" value="C:extracellular region"/>
    <property type="evidence" value="ECO:0007669"/>
    <property type="project" value="UniProtKB-ARBA"/>
</dbReference>
<organism evidence="4">
    <name type="scientific">Heliothis virescens</name>
    <name type="common">Tobacco budworm moth</name>
    <dbReference type="NCBI Taxonomy" id="7102"/>
    <lineage>
        <taxon>Eukaryota</taxon>
        <taxon>Metazoa</taxon>
        <taxon>Ecdysozoa</taxon>
        <taxon>Arthropoda</taxon>
        <taxon>Hexapoda</taxon>
        <taxon>Insecta</taxon>
        <taxon>Pterygota</taxon>
        <taxon>Neoptera</taxon>
        <taxon>Endopterygota</taxon>
        <taxon>Lepidoptera</taxon>
        <taxon>Glossata</taxon>
        <taxon>Ditrysia</taxon>
        <taxon>Noctuoidea</taxon>
        <taxon>Noctuidae</taxon>
        <taxon>Heliothinae</taxon>
        <taxon>Heliothis</taxon>
    </lineage>
</organism>
<evidence type="ECO:0000256" key="1">
    <source>
        <dbReference type="ARBA" id="ARBA00009034"/>
    </source>
</evidence>
<proteinExistence type="inferred from homology"/>
<gene>
    <name evidence="4" type="ORF">B5V51_853</name>
</gene>
<name>A0A2A4JLX9_HELVI</name>
<protein>
    <recommendedName>
        <fullName evidence="5">Insulin-like domain-containing protein</fullName>
    </recommendedName>
</protein>
<accession>A0A2A4JLX9</accession>
<dbReference type="EMBL" id="NWSH01001146">
    <property type="protein sequence ID" value="PCG72412.1"/>
    <property type="molecule type" value="Genomic_DNA"/>
</dbReference>
<keyword evidence="2" id="KW-0165">Cleavage on pair of basic residues</keyword>
<evidence type="ECO:0008006" key="5">
    <source>
        <dbReference type="Google" id="ProtNLM"/>
    </source>
</evidence>
<comment type="similarity">
    <text evidence="1">Belongs to the insulin family.</text>
</comment>
<keyword evidence="3" id="KW-0732">Signal</keyword>
<dbReference type="PROSITE" id="PS00262">
    <property type="entry name" value="INSULIN"/>
    <property type="match status" value="1"/>
</dbReference>
<reference evidence="4" key="1">
    <citation type="submission" date="2017-09" db="EMBL/GenBank/DDBJ databases">
        <title>Contemporary evolution of a Lepidopteran species, Heliothis virescens, in response to modern agricultural practices.</title>
        <authorList>
            <person name="Fritz M.L."/>
            <person name="Deyonke A.M."/>
            <person name="Papanicolaou A."/>
            <person name="Micinski S."/>
            <person name="Westbrook J."/>
            <person name="Gould F."/>
        </authorList>
    </citation>
    <scope>NUCLEOTIDE SEQUENCE [LARGE SCALE GENOMIC DNA]</scope>
    <source>
        <strain evidence="4">HvINT-</strain>
        <tissue evidence="4">Whole body</tissue>
    </source>
</reference>
<evidence type="ECO:0000256" key="2">
    <source>
        <dbReference type="ARBA" id="ARBA00022685"/>
    </source>
</evidence>
<dbReference type="SUPFAM" id="SSF56994">
    <property type="entry name" value="Insulin-like"/>
    <property type="match status" value="1"/>
</dbReference>
<dbReference type="InterPro" id="IPR022353">
    <property type="entry name" value="Insulin_CS"/>
</dbReference>
<evidence type="ECO:0000313" key="4">
    <source>
        <dbReference type="EMBL" id="PCG72412.1"/>
    </source>
</evidence>
<dbReference type="AlphaFoldDB" id="A0A2A4JLX9"/>
<comment type="caution">
    <text evidence="4">The sequence shown here is derived from an EMBL/GenBank/DDBJ whole genome shotgun (WGS) entry which is preliminary data.</text>
</comment>
<evidence type="ECO:0000256" key="3">
    <source>
        <dbReference type="ARBA" id="ARBA00022729"/>
    </source>
</evidence>
<dbReference type="InterPro" id="IPR036438">
    <property type="entry name" value="Insulin-like_sf"/>
</dbReference>